<dbReference type="PANTHER" id="PTHR33248">
    <property type="entry name" value="ZINC ION-BINDING PROTEIN"/>
    <property type="match status" value="1"/>
</dbReference>
<keyword evidence="10" id="KW-1185">Reference proteome</keyword>
<evidence type="ECO:0000313" key="8">
    <source>
        <dbReference type="EMBL" id="RHN77601.1"/>
    </source>
</evidence>
<evidence type="ECO:0000313" key="10">
    <source>
        <dbReference type="Proteomes" id="UP000002051"/>
    </source>
</evidence>
<evidence type="ECO:0000313" key="11">
    <source>
        <dbReference type="Proteomes" id="UP000265566"/>
    </source>
</evidence>
<evidence type="ECO:0000259" key="6">
    <source>
        <dbReference type="PROSITE" id="PS51999"/>
    </source>
</evidence>
<dbReference type="PaxDb" id="3880-AES59722"/>
<gene>
    <name evidence="7" type="ordered locus">MTR_1g024970</name>
    <name evidence="8" type="ORF">MtrunA17_Chr1g0156531</name>
</gene>
<evidence type="ECO:0000256" key="5">
    <source>
        <dbReference type="SAM" id="MobiDB-lite"/>
    </source>
</evidence>
<reference evidence="8" key="5">
    <citation type="journal article" date="2018" name="Nat. Plants">
        <title>Whole-genome landscape of Medicago truncatula symbiotic genes.</title>
        <authorList>
            <person name="Pecrix Y."/>
            <person name="Gamas P."/>
            <person name="Carrere S."/>
        </authorList>
    </citation>
    <scope>NUCLEOTIDE SEQUENCE</scope>
    <source>
        <tissue evidence="8">Leaves</tissue>
    </source>
</reference>
<protein>
    <submittedName>
        <fullName evidence="7">GRF zinc finger protein</fullName>
    </submittedName>
    <submittedName>
        <fullName evidence="8">Putative transcription factor GRF family</fullName>
    </submittedName>
</protein>
<evidence type="ECO:0000256" key="3">
    <source>
        <dbReference type="ARBA" id="ARBA00022833"/>
    </source>
</evidence>
<reference evidence="7 10" key="1">
    <citation type="journal article" date="2011" name="Nature">
        <title>The Medicago genome provides insight into the evolution of rhizobial symbioses.</title>
        <authorList>
            <person name="Young N.D."/>
            <person name="Debelle F."/>
            <person name="Oldroyd G.E."/>
            <person name="Geurts R."/>
            <person name="Cannon S.B."/>
            <person name="Udvardi M.K."/>
            <person name="Benedito V.A."/>
            <person name="Mayer K.F."/>
            <person name="Gouzy J."/>
            <person name="Schoof H."/>
            <person name="Van de Peer Y."/>
            <person name="Proost S."/>
            <person name="Cook D.R."/>
            <person name="Meyers B.C."/>
            <person name="Spannagl M."/>
            <person name="Cheung F."/>
            <person name="De Mita S."/>
            <person name="Krishnakumar V."/>
            <person name="Gundlach H."/>
            <person name="Zhou S."/>
            <person name="Mudge J."/>
            <person name="Bharti A.K."/>
            <person name="Murray J.D."/>
            <person name="Naoumkina M.A."/>
            <person name="Rosen B."/>
            <person name="Silverstein K.A."/>
            <person name="Tang H."/>
            <person name="Rombauts S."/>
            <person name="Zhao P.X."/>
            <person name="Zhou P."/>
            <person name="Barbe V."/>
            <person name="Bardou P."/>
            <person name="Bechner M."/>
            <person name="Bellec A."/>
            <person name="Berger A."/>
            <person name="Berges H."/>
            <person name="Bidwell S."/>
            <person name="Bisseling T."/>
            <person name="Choisne N."/>
            <person name="Couloux A."/>
            <person name="Denny R."/>
            <person name="Deshpande S."/>
            <person name="Dai X."/>
            <person name="Doyle J.J."/>
            <person name="Dudez A.M."/>
            <person name="Farmer A.D."/>
            <person name="Fouteau S."/>
            <person name="Franken C."/>
            <person name="Gibelin C."/>
            <person name="Gish J."/>
            <person name="Goldstein S."/>
            <person name="Gonzalez A.J."/>
            <person name="Green P.J."/>
            <person name="Hallab A."/>
            <person name="Hartog M."/>
            <person name="Hua A."/>
            <person name="Humphray S.J."/>
            <person name="Jeong D.H."/>
            <person name="Jing Y."/>
            <person name="Jocker A."/>
            <person name="Kenton S.M."/>
            <person name="Kim D.J."/>
            <person name="Klee K."/>
            <person name="Lai H."/>
            <person name="Lang C."/>
            <person name="Lin S."/>
            <person name="Macmil S.L."/>
            <person name="Magdelenat G."/>
            <person name="Matthews L."/>
            <person name="McCorrison J."/>
            <person name="Monaghan E.L."/>
            <person name="Mun J.H."/>
            <person name="Najar F.Z."/>
            <person name="Nicholson C."/>
            <person name="Noirot C."/>
            <person name="O'Bleness M."/>
            <person name="Paule C.R."/>
            <person name="Poulain J."/>
            <person name="Prion F."/>
            <person name="Qin B."/>
            <person name="Qu C."/>
            <person name="Retzel E.F."/>
            <person name="Riddle C."/>
            <person name="Sallet E."/>
            <person name="Samain S."/>
            <person name="Samson N."/>
            <person name="Sanders I."/>
            <person name="Saurat O."/>
            <person name="Scarpelli C."/>
            <person name="Schiex T."/>
            <person name="Segurens B."/>
            <person name="Severin A.J."/>
            <person name="Sherrier D.J."/>
            <person name="Shi R."/>
            <person name="Sims S."/>
            <person name="Singer S.R."/>
            <person name="Sinharoy S."/>
            <person name="Sterck L."/>
            <person name="Viollet A."/>
            <person name="Wang B.B."/>
            <person name="Wang K."/>
            <person name="Wang M."/>
            <person name="Wang X."/>
            <person name="Warfsmann J."/>
            <person name="Weissenbach J."/>
            <person name="White D.D."/>
            <person name="White J.D."/>
            <person name="Wiley G.B."/>
            <person name="Wincker P."/>
            <person name="Xing Y."/>
            <person name="Yang L."/>
            <person name="Yao Z."/>
            <person name="Ying F."/>
            <person name="Zhai J."/>
            <person name="Zhou L."/>
            <person name="Zuber A."/>
            <person name="Denarie J."/>
            <person name="Dixon R.A."/>
            <person name="May G.D."/>
            <person name="Schwartz D.C."/>
            <person name="Rogers J."/>
            <person name="Quetier F."/>
            <person name="Town C.D."/>
            <person name="Roe B.A."/>
        </authorList>
    </citation>
    <scope>NUCLEOTIDE SEQUENCE [LARGE SCALE GENOMIC DNA]</scope>
    <source>
        <strain evidence="7">A17</strain>
        <strain evidence="9 10">cv. Jemalong A17</strain>
    </source>
</reference>
<proteinExistence type="predicted"/>
<keyword evidence="1" id="KW-0479">Metal-binding</keyword>
<evidence type="ECO:0000256" key="2">
    <source>
        <dbReference type="ARBA" id="ARBA00022771"/>
    </source>
</evidence>
<reference evidence="11" key="4">
    <citation type="journal article" date="2018" name="Nat. Plants">
        <title>Whole-genome landscape of Medicago truncatula symbiotic genes.</title>
        <authorList>
            <person name="Pecrix Y."/>
            <person name="Staton S.E."/>
            <person name="Sallet E."/>
            <person name="Lelandais-Briere C."/>
            <person name="Moreau S."/>
            <person name="Carrere S."/>
            <person name="Blein T."/>
            <person name="Jardinaud M.F."/>
            <person name="Latrasse D."/>
            <person name="Zouine M."/>
            <person name="Zahm M."/>
            <person name="Kreplak J."/>
            <person name="Mayjonade B."/>
            <person name="Satge C."/>
            <person name="Perez M."/>
            <person name="Cauet S."/>
            <person name="Marande W."/>
            <person name="Chantry-Darmon C."/>
            <person name="Lopez-Roques C."/>
            <person name="Bouchez O."/>
            <person name="Berard A."/>
            <person name="Debelle F."/>
            <person name="Munos S."/>
            <person name="Bendahmane A."/>
            <person name="Berges H."/>
            <person name="Niebel A."/>
            <person name="Buitink J."/>
            <person name="Frugier F."/>
            <person name="Benhamed M."/>
            <person name="Crespi M."/>
            <person name="Gouzy J."/>
            <person name="Gamas P."/>
        </authorList>
    </citation>
    <scope>NUCLEOTIDE SEQUENCE [LARGE SCALE GENOMIC DNA]</scope>
    <source>
        <strain evidence="11">cv. Jemalong A17</strain>
    </source>
</reference>
<reference evidence="9" key="3">
    <citation type="submission" date="2015-04" db="UniProtKB">
        <authorList>
            <consortium name="EnsemblPlants"/>
        </authorList>
    </citation>
    <scope>IDENTIFICATION</scope>
    <source>
        <strain evidence="9">cv. Jemalong A17</strain>
    </source>
</reference>
<accession>G7I759</accession>
<dbReference type="GO" id="GO:0008270">
    <property type="term" value="F:zinc ion binding"/>
    <property type="evidence" value="ECO:0007669"/>
    <property type="project" value="UniProtKB-KW"/>
</dbReference>
<dbReference type="EnsemblPlants" id="AES59722">
    <property type="protein sequence ID" value="AES59722"/>
    <property type="gene ID" value="MTR_1g024970"/>
</dbReference>
<dbReference type="Proteomes" id="UP000265566">
    <property type="component" value="Chromosome 1"/>
</dbReference>
<feature type="region of interest" description="Disordered" evidence="5">
    <location>
        <begin position="1"/>
        <end position="34"/>
    </location>
</feature>
<dbReference type="InterPro" id="IPR010666">
    <property type="entry name" value="Znf_GRF"/>
</dbReference>
<dbReference type="Pfam" id="PF06839">
    <property type="entry name" value="Zn_ribbon_GRF"/>
    <property type="match status" value="1"/>
</dbReference>
<keyword evidence="2 4" id="KW-0863">Zinc-finger</keyword>
<name>G7I759_MEDTR</name>
<organism evidence="7 10">
    <name type="scientific">Medicago truncatula</name>
    <name type="common">Barrel medic</name>
    <name type="synonym">Medicago tribuloides</name>
    <dbReference type="NCBI Taxonomy" id="3880"/>
    <lineage>
        <taxon>Eukaryota</taxon>
        <taxon>Viridiplantae</taxon>
        <taxon>Streptophyta</taxon>
        <taxon>Embryophyta</taxon>
        <taxon>Tracheophyta</taxon>
        <taxon>Spermatophyta</taxon>
        <taxon>Magnoliopsida</taxon>
        <taxon>eudicotyledons</taxon>
        <taxon>Gunneridae</taxon>
        <taxon>Pentapetalae</taxon>
        <taxon>rosids</taxon>
        <taxon>fabids</taxon>
        <taxon>Fabales</taxon>
        <taxon>Fabaceae</taxon>
        <taxon>Papilionoideae</taxon>
        <taxon>50 kb inversion clade</taxon>
        <taxon>NPAAA clade</taxon>
        <taxon>Hologalegina</taxon>
        <taxon>IRL clade</taxon>
        <taxon>Trifolieae</taxon>
        <taxon>Medicago</taxon>
    </lineage>
</organism>
<dbReference type="HOGENOM" id="CLU_148940_0_0_1"/>
<reference evidence="7 10" key="2">
    <citation type="journal article" date="2014" name="BMC Genomics">
        <title>An improved genome release (version Mt4.0) for the model legume Medicago truncatula.</title>
        <authorList>
            <person name="Tang H."/>
            <person name="Krishnakumar V."/>
            <person name="Bidwell S."/>
            <person name="Rosen B."/>
            <person name="Chan A."/>
            <person name="Zhou S."/>
            <person name="Gentzbittel L."/>
            <person name="Childs K.L."/>
            <person name="Yandell M."/>
            <person name="Gundlach H."/>
            <person name="Mayer K.F."/>
            <person name="Schwartz D.C."/>
            <person name="Town C.D."/>
        </authorList>
    </citation>
    <scope>GENOME REANNOTATION</scope>
    <source>
        <strain evidence="9 10">cv. Jemalong A17</strain>
    </source>
</reference>
<feature type="domain" description="GRF-type" evidence="6">
    <location>
        <begin position="39"/>
        <end position="85"/>
    </location>
</feature>
<dbReference type="AlphaFoldDB" id="G7I759"/>
<evidence type="ECO:0000313" key="7">
    <source>
        <dbReference type="EMBL" id="AES59722.1"/>
    </source>
</evidence>
<dbReference type="EMBL" id="PSQE01000001">
    <property type="protein sequence ID" value="RHN77601.1"/>
    <property type="molecule type" value="Genomic_DNA"/>
</dbReference>
<dbReference type="EMBL" id="CM001217">
    <property type="protein sequence ID" value="AES59722.1"/>
    <property type="molecule type" value="Genomic_DNA"/>
</dbReference>
<dbReference type="PROSITE" id="PS51999">
    <property type="entry name" value="ZF_GRF"/>
    <property type="match status" value="1"/>
</dbReference>
<evidence type="ECO:0000256" key="4">
    <source>
        <dbReference type="PROSITE-ProRule" id="PRU01343"/>
    </source>
</evidence>
<sequence length="143" mass="16405">MSSTTSRFNRRSNNEVGLKSERGLSGSVGSGVRRRNRKCSCGEFLVLRTITDETNPNYGEKFWGCRNWRNRIDNGCNHFQWVDNEDDVVDERDVKIAKQKKKIGKLKQSVCFLKEELMNSRKSCKIVVAFGIVSFGFKDKGPF</sequence>
<evidence type="ECO:0000256" key="1">
    <source>
        <dbReference type="ARBA" id="ARBA00022723"/>
    </source>
</evidence>
<keyword evidence="3" id="KW-0862">Zinc</keyword>
<evidence type="ECO:0000313" key="9">
    <source>
        <dbReference type="EnsemblPlants" id="AES59722"/>
    </source>
</evidence>
<dbReference type="Proteomes" id="UP000002051">
    <property type="component" value="Unassembled WGS sequence"/>
</dbReference>
<dbReference type="Gramene" id="rna1071">
    <property type="protein sequence ID" value="RHN77601.1"/>
    <property type="gene ID" value="gene1071"/>
</dbReference>